<dbReference type="SUPFAM" id="SSF103473">
    <property type="entry name" value="MFS general substrate transporter"/>
    <property type="match status" value="1"/>
</dbReference>
<accession>C0W078</accession>
<sequence>MMNQKHSFNTFDLTLTNLRLYWGFSLISLGVFTGNILINFVGSYFMQDSPDTIAPSALWILISLISSAAVMLPLYLQFPRLNFLAGASRKQVKTALRLTSLFFVLISFVVWGLILSFESWDSSMNLVWSLKGILLVMFGFMLVEQGAWAIAALFFKSASTYKSSLAMIVFTVFAGSSFACLFGAIILEVTQSSFPIQNYILILPAIFTVFAYVVSRNNPLQK</sequence>
<organism evidence="2 3">
    <name type="scientific">Gleimia coleocanis DSM 15436</name>
    <dbReference type="NCBI Taxonomy" id="525245"/>
    <lineage>
        <taxon>Bacteria</taxon>
        <taxon>Bacillati</taxon>
        <taxon>Actinomycetota</taxon>
        <taxon>Actinomycetes</taxon>
        <taxon>Actinomycetales</taxon>
        <taxon>Actinomycetaceae</taxon>
        <taxon>Gleimia</taxon>
    </lineage>
</organism>
<feature type="transmembrane region" description="Helical" evidence="1">
    <location>
        <begin position="167"/>
        <end position="190"/>
    </location>
</feature>
<name>C0W078_9ACTO</name>
<dbReference type="AlphaFoldDB" id="C0W078"/>
<proteinExistence type="predicted"/>
<evidence type="ECO:0000313" key="2">
    <source>
        <dbReference type="EMBL" id="EEH63937.1"/>
    </source>
</evidence>
<reference evidence="2 3" key="1">
    <citation type="submission" date="2009-01" db="EMBL/GenBank/DDBJ databases">
        <authorList>
            <person name="Qin X."/>
            <person name="Bachman B."/>
            <person name="Battles P."/>
            <person name="Bell A."/>
            <person name="Bess C."/>
            <person name="Bickham C."/>
            <person name="Chaboub L."/>
            <person name="Chen D."/>
            <person name="Coyle M."/>
            <person name="Deiros D.R."/>
            <person name="Dinh H."/>
            <person name="Forbes L."/>
            <person name="Fowler G."/>
            <person name="Francisco L."/>
            <person name="Fu Q."/>
            <person name="Gubbala S."/>
            <person name="Hale W."/>
            <person name="Han Y."/>
            <person name="Hemphill L."/>
            <person name="Highlander S.K."/>
            <person name="Hirani K."/>
            <person name="Hogues M."/>
            <person name="Jackson L."/>
            <person name="Jakkamsetti A."/>
            <person name="Javaid M."/>
            <person name="Jiang H."/>
            <person name="Korchina V."/>
            <person name="Kovar C."/>
            <person name="Lara F."/>
            <person name="Lee S."/>
            <person name="Mata R."/>
            <person name="Mathew T."/>
            <person name="Moen C."/>
            <person name="Morales K."/>
            <person name="Munidasa M."/>
            <person name="Nazareth L."/>
            <person name="Ngo R."/>
            <person name="Nguyen L."/>
            <person name="Okwuonu G."/>
            <person name="Ongeri F."/>
            <person name="Patil S."/>
            <person name="Petrosino J."/>
            <person name="Pham C."/>
            <person name="Pham P."/>
            <person name="Pu L.-L."/>
            <person name="Puazo M."/>
            <person name="Raj R."/>
            <person name="Reid J."/>
            <person name="Rouhana J."/>
            <person name="Saada N."/>
            <person name="Shang Y."/>
            <person name="Simmons D."/>
            <person name="Thornton R."/>
            <person name="Warren J."/>
            <person name="Weissenberger G."/>
            <person name="Zhang J."/>
            <person name="Zhang L."/>
            <person name="Zhou C."/>
            <person name="Zhu D."/>
            <person name="Muzny D."/>
            <person name="Worley K."/>
            <person name="Gibbs R."/>
        </authorList>
    </citation>
    <scope>NUCLEOTIDE SEQUENCE [LARGE SCALE GENOMIC DNA]</scope>
    <source>
        <strain evidence="2 3">DSM 15436</strain>
    </source>
</reference>
<dbReference type="Proteomes" id="UP000010301">
    <property type="component" value="Unassembled WGS sequence"/>
</dbReference>
<keyword evidence="1" id="KW-0812">Transmembrane</keyword>
<feature type="transmembrane region" description="Helical" evidence="1">
    <location>
        <begin position="57"/>
        <end position="76"/>
    </location>
</feature>
<protein>
    <submittedName>
        <fullName evidence="2">Uncharacterized protein</fullName>
    </submittedName>
</protein>
<evidence type="ECO:0000256" key="1">
    <source>
        <dbReference type="SAM" id="Phobius"/>
    </source>
</evidence>
<feature type="transmembrane region" description="Helical" evidence="1">
    <location>
        <begin position="20"/>
        <end position="45"/>
    </location>
</feature>
<evidence type="ECO:0000313" key="3">
    <source>
        <dbReference type="Proteomes" id="UP000010301"/>
    </source>
</evidence>
<dbReference type="EMBL" id="ACFG01000030">
    <property type="protein sequence ID" value="EEH63937.1"/>
    <property type="molecule type" value="Genomic_DNA"/>
</dbReference>
<feature type="transmembrane region" description="Helical" evidence="1">
    <location>
        <begin position="134"/>
        <end position="155"/>
    </location>
</feature>
<dbReference type="HOGENOM" id="CLU_1243142_0_0_11"/>
<dbReference type="STRING" id="525245.HMPREF0044_0956"/>
<feature type="transmembrane region" description="Helical" evidence="1">
    <location>
        <begin position="196"/>
        <end position="214"/>
    </location>
</feature>
<dbReference type="InterPro" id="IPR036259">
    <property type="entry name" value="MFS_trans_sf"/>
</dbReference>
<feature type="transmembrane region" description="Helical" evidence="1">
    <location>
        <begin position="96"/>
        <end position="114"/>
    </location>
</feature>
<keyword evidence="1" id="KW-1133">Transmembrane helix</keyword>
<keyword evidence="1" id="KW-0472">Membrane</keyword>
<gene>
    <name evidence="2" type="ORF">HMPREF0044_0956</name>
</gene>
<keyword evidence="3" id="KW-1185">Reference proteome</keyword>
<comment type="caution">
    <text evidence="2">The sequence shown here is derived from an EMBL/GenBank/DDBJ whole genome shotgun (WGS) entry which is preliminary data.</text>
</comment>